<dbReference type="Proteomes" id="UP000190648">
    <property type="component" value="Unassembled WGS sequence"/>
</dbReference>
<keyword evidence="3" id="KW-1185">Reference proteome</keyword>
<evidence type="ECO:0000256" key="1">
    <source>
        <dbReference type="SAM" id="MobiDB-lite"/>
    </source>
</evidence>
<reference evidence="2 3" key="1">
    <citation type="submission" date="2016-02" db="EMBL/GenBank/DDBJ databases">
        <title>Band-tailed pigeon sequencing and assembly.</title>
        <authorList>
            <person name="Soares A.E."/>
            <person name="Novak B.J."/>
            <person name="Rice E.S."/>
            <person name="O'Connell B."/>
            <person name="Chang D."/>
            <person name="Weber S."/>
            <person name="Shapiro B."/>
        </authorList>
    </citation>
    <scope>NUCLEOTIDE SEQUENCE [LARGE SCALE GENOMIC DNA]</scope>
    <source>
        <strain evidence="2">BTP2013</strain>
        <tissue evidence="2">Blood</tissue>
    </source>
</reference>
<dbReference type="EMBL" id="LSYS01007269">
    <property type="protein sequence ID" value="OPJ72165.1"/>
    <property type="molecule type" value="Genomic_DNA"/>
</dbReference>
<organism evidence="2 3">
    <name type="scientific">Patagioenas fasciata monilis</name>
    <dbReference type="NCBI Taxonomy" id="372326"/>
    <lineage>
        <taxon>Eukaryota</taxon>
        <taxon>Metazoa</taxon>
        <taxon>Chordata</taxon>
        <taxon>Craniata</taxon>
        <taxon>Vertebrata</taxon>
        <taxon>Euteleostomi</taxon>
        <taxon>Archelosauria</taxon>
        <taxon>Archosauria</taxon>
        <taxon>Dinosauria</taxon>
        <taxon>Saurischia</taxon>
        <taxon>Theropoda</taxon>
        <taxon>Coelurosauria</taxon>
        <taxon>Aves</taxon>
        <taxon>Neognathae</taxon>
        <taxon>Neoaves</taxon>
        <taxon>Columbimorphae</taxon>
        <taxon>Columbiformes</taxon>
        <taxon>Columbidae</taxon>
        <taxon>Patagioenas</taxon>
    </lineage>
</organism>
<sequence>MRGFQKDAQLENEAEKHRMVMKLVPPPPVSRTIALLSPATLHLTPRNKRLLPAPSSTPYSAQPRPARKAETHIVKSKIDVTYLWLDLNMKQFLLA</sequence>
<proteinExistence type="predicted"/>
<evidence type="ECO:0000313" key="2">
    <source>
        <dbReference type="EMBL" id="OPJ72165.1"/>
    </source>
</evidence>
<evidence type="ECO:0000313" key="3">
    <source>
        <dbReference type="Proteomes" id="UP000190648"/>
    </source>
</evidence>
<gene>
    <name evidence="2" type="ORF">AV530_007089</name>
</gene>
<accession>A0A1V4JJD5</accession>
<feature type="region of interest" description="Disordered" evidence="1">
    <location>
        <begin position="47"/>
        <end position="68"/>
    </location>
</feature>
<protein>
    <submittedName>
        <fullName evidence="2">Uncharacterized protein</fullName>
    </submittedName>
</protein>
<dbReference type="AlphaFoldDB" id="A0A1V4JJD5"/>
<comment type="caution">
    <text evidence="2">The sequence shown here is derived from an EMBL/GenBank/DDBJ whole genome shotgun (WGS) entry which is preliminary data.</text>
</comment>
<name>A0A1V4JJD5_PATFA</name>